<dbReference type="HOGENOM" id="CLU_163367_0_0_5"/>
<reference evidence="1 2" key="1">
    <citation type="journal article" date="2006" name="Genome Biol.">
        <title>The genome of Rhizobium leguminosarum has recognizable core and accessory components.</title>
        <authorList>
            <person name="Young J.W."/>
            <person name="Crossman L.C."/>
            <person name="Johnston A.W.B."/>
            <person name="Thomson N.R."/>
            <person name="Ghazoui Z.F."/>
            <person name="Hull K.H."/>
            <person name="Wexler M."/>
            <person name="Curson A.R.J."/>
            <person name="Todd J.D."/>
            <person name="Poole P.S."/>
            <person name="Mauchline T.H."/>
            <person name="East A.K."/>
            <person name="Quail M.A."/>
            <person name="Churcher C."/>
            <person name="Arrowsmith C."/>
            <person name="Cherevach A."/>
            <person name="Chillingworth T."/>
            <person name="Clarke K."/>
            <person name="Cronin A."/>
            <person name="Davis P."/>
            <person name="Fraser A."/>
            <person name="Hance Z."/>
            <person name="Hauser H."/>
            <person name="Jagels K."/>
            <person name="Moule S."/>
            <person name="Mungall K."/>
            <person name="Norbertczak H."/>
            <person name="Rabbinowitsch E."/>
            <person name="Sanders M."/>
            <person name="Simmonds M."/>
            <person name="Whitehead S."/>
            <person name="Parkhill J."/>
        </authorList>
    </citation>
    <scope>NUCLEOTIDE SEQUENCE [LARGE SCALE GENOMIC DNA]</scope>
    <source>
        <strain evidence="2">DSM 114642 / LMG 32736 / 3841</strain>
    </source>
</reference>
<gene>
    <name evidence="1" type="ordered locus">RL3022</name>
</gene>
<evidence type="ECO:0000313" key="2">
    <source>
        <dbReference type="Proteomes" id="UP000006575"/>
    </source>
</evidence>
<dbReference type="EMBL" id="AM236080">
    <property type="protein sequence ID" value="CAK08510.1"/>
    <property type="molecule type" value="Genomic_DNA"/>
</dbReference>
<dbReference type="AlphaFoldDB" id="Q1MEW4"/>
<name>Q1MEW4_RHIJ3</name>
<evidence type="ECO:0008006" key="3">
    <source>
        <dbReference type="Google" id="ProtNLM"/>
    </source>
</evidence>
<sequence>MKPDAAFLRTSQGMSVAYPLDRKTQVARNDGMVRKEGVAHLTRQAAELGLARLMMRLPATRATIRAVAASQPHFYELCGAYGEACAVLDRMRRDRSTDPAIITEYEIICAEIEVDVIRILLGDQ</sequence>
<dbReference type="Proteomes" id="UP000006575">
    <property type="component" value="Chromosome"/>
</dbReference>
<protein>
    <recommendedName>
        <fullName evidence="3">Nodulation protein</fullName>
    </recommendedName>
</protein>
<dbReference type="eggNOG" id="ENOG50319K8">
    <property type="taxonomic scope" value="Bacteria"/>
</dbReference>
<dbReference type="KEGG" id="rle:RL3022"/>
<accession>Q1MEW4</accession>
<dbReference type="EnsemblBacteria" id="CAK08510">
    <property type="protein sequence ID" value="CAK08510"/>
    <property type="gene ID" value="RL3022"/>
</dbReference>
<organism evidence="1 2">
    <name type="scientific">Rhizobium johnstonii (strain DSM 114642 / LMG 32736 / 3841)</name>
    <name type="common">Rhizobium leguminosarum bv. viciae</name>
    <dbReference type="NCBI Taxonomy" id="216596"/>
    <lineage>
        <taxon>Bacteria</taxon>
        <taxon>Pseudomonadati</taxon>
        <taxon>Pseudomonadota</taxon>
        <taxon>Alphaproteobacteria</taxon>
        <taxon>Hyphomicrobiales</taxon>
        <taxon>Rhizobiaceae</taxon>
        <taxon>Rhizobium/Agrobacterium group</taxon>
        <taxon>Rhizobium</taxon>
        <taxon>Rhizobium johnstonii</taxon>
    </lineage>
</organism>
<evidence type="ECO:0000313" key="1">
    <source>
        <dbReference type="EMBL" id="CAK08510.1"/>
    </source>
</evidence>
<keyword evidence="2" id="KW-1185">Reference proteome</keyword>
<proteinExistence type="predicted"/>